<dbReference type="GO" id="GO:0006829">
    <property type="term" value="P:zinc ion transport"/>
    <property type="evidence" value="ECO:0007669"/>
    <property type="project" value="UniProtKB-KW"/>
</dbReference>
<proteinExistence type="predicted"/>
<evidence type="ECO:0000256" key="7">
    <source>
        <dbReference type="ARBA" id="ARBA00022967"/>
    </source>
</evidence>
<dbReference type="PANTHER" id="PTHR42734">
    <property type="entry name" value="METAL TRANSPORT SYSTEM ATP-BINDING PROTEIN TM_0124-RELATED"/>
    <property type="match status" value="1"/>
</dbReference>
<dbReference type="PROSITE" id="PS00211">
    <property type="entry name" value="ABC_TRANSPORTER_1"/>
    <property type="match status" value="1"/>
</dbReference>
<evidence type="ECO:0000256" key="5">
    <source>
        <dbReference type="ARBA" id="ARBA00022840"/>
    </source>
</evidence>
<dbReference type="EMBL" id="QKZL01000005">
    <property type="protein sequence ID" value="PZX17137.1"/>
    <property type="molecule type" value="Genomic_DNA"/>
</dbReference>
<sequence>MTFLVETRGLSVRLGGSMVLDDVDFTIRRGEIVTIVGPNGSGKSTLLRTILGGVRPSRGRIDRAPGLRLGYVPQRLALDPTLPMTVTRFLGLTRRIPPRERDAALTRAGIPDLGGQQMADLSGGQFQRVLLARAILENPDLLILDEATAGLDQPGAAAFYRRLEEVRSETGCAVLMVSHDLHVVMSASDRVICLNGHVCCEGTPQVVAEAPVYRALFGEGTQGALALYRHRHDHRHDHGGAADPDATRVREAG</sequence>
<dbReference type="InterPro" id="IPR003439">
    <property type="entry name" value="ABC_transporter-like_ATP-bd"/>
</dbReference>
<name>A0A2W7NG31_9RHOB</name>
<dbReference type="InterPro" id="IPR027417">
    <property type="entry name" value="P-loop_NTPase"/>
</dbReference>
<comment type="caution">
    <text evidence="12">The sequence shown here is derived from an EMBL/GenBank/DDBJ whole genome shotgun (WGS) entry which is preliminary data.</text>
</comment>
<protein>
    <submittedName>
        <fullName evidence="12">Zinc transport system ATP-binding protein</fullName>
    </submittedName>
</protein>
<keyword evidence="1" id="KW-0813">Transport</keyword>
<keyword evidence="7" id="KW-1278">Translocase</keyword>
<evidence type="ECO:0000256" key="3">
    <source>
        <dbReference type="ARBA" id="ARBA00022741"/>
    </source>
</evidence>
<dbReference type="GO" id="GO:0005524">
    <property type="term" value="F:ATP binding"/>
    <property type="evidence" value="ECO:0007669"/>
    <property type="project" value="UniProtKB-KW"/>
</dbReference>
<keyword evidence="3" id="KW-0547">Nucleotide-binding</keyword>
<feature type="domain" description="ABC transporter" evidence="11">
    <location>
        <begin position="5"/>
        <end position="220"/>
    </location>
</feature>
<evidence type="ECO:0000313" key="13">
    <source>
        <dbReference type="Proteomes" id="UP000248916"/>
    </source>
</evidence>
<dbReference type="InterPro" id="IPR003593">
    <property type="entry name" value="AAA+_ATPase"/>
</dbReference>
<evidence type="ECO:0000256" key="8">
    <source>
        <dbReference type="ARBA" id="ARBA00023065"/>
    </source>
</evidence>
<evidence type="ECO:0000256" key="9">
    <source>
        <dbReference type="ARBA" id="ARBA00023136"/>
    </source>
</evidence>
<reference evidence="12 13" key="1">
    <citation type="submission" date="2018-06" db="EMBL/GenBank/DDBJ databases">
        <title>Genomic Encyclopedia of Archaeal and Bacterial Type Strains, Phase II (KMG-II): from individual species to whole genera.</title>
        <authorList>
            <person name="Goeker M."/>
        </authorList>
    </citation>
    <scope>NUCLEOTIDE SEQUENCE [LARGE SCALE GENOMIC DNA]</scope>
    <source>
        <strain evidence="12 13">DSM 22009</strain>
    </source>
</reference>
<dbReference type="PANTHER" id="PTHR42734:SF9">
    <property type="entry name" value="ZINC IMPORT ATP-BINDING PROTEIN ZNUC"/>
    <property type="match status" value="1"/>
</dbReference>
<keyword evidence="9" id="KW-0472">Membrane</keyword>
<feature type="compositionally biased region" description="Basic and acidic residues" evidence="10">
    <location>
        <begin position="236"/>
        <end position="253"/>
    </location>
</feature>
<dbReference type="PROSITE" id="PS50893">
    <property type="entry name" value="ABC_TRANSPORTER_2"/>
    <property type="match status" value="1"/>
</dbReference>
<evidence type="ECO:0000313" key="12">
    <source>
        <dbReference type="EMBL" id="PZX17137.1"/>
    </source>
</evidence>
<keyword evidence="6" id="KW-0864">Zinc transport</keyword>
<organism evidence="12 13">
    <name type="scientific">Palleronia aestuarii</name>
    <dbReference type="NCBI Taxonomy" id="568105"/>
    <lineage>
        <taxon>Bacteria</taxon>
        <taxon>Pseudomonadati</taxon>
        <taxon>Pseudomonadota</taxon>
        <taxon>Alphaproteobacteria</taxon>
        <taxon>Rhodobacterales</taxon>
        <taxon>Roseobacteraceae</taxon>
        <taxon>Palleronia</taxon>
    </lineage>
</organism>
<dbReference type="SMART" id="SM00382">
    <property type="entry name" value="AAA"/>
    <property type="match status" value="1"/>
</dbReference>
<evidence type="ECO:0000256" key="6">
    <source>
        <dbReference type="ARBA" id="ARBA00022906"/>
    </source>
</evidence>
<keyword evidence="2" id="KW-1003">Cell membrane</keyword>
<dbReference type="Gene3D" id="3.40.50.300">
    <property type="entry name" value="P-loop containing nucleotide triphosphate hydrolases"/>
    <property type="match status" value="1"/>
</dbReference>
<dbReference type="SUPFAM" id="SSF52540">
    <property type="entry name" value="P-loop containing nucleoside triphosphate hydrolases"/>
    <property type="match status" value="1"/>
</dbReference>
<evidence type="ECO:0000256" key="10">
    <source>
        <dbReference type="SAM" id="MobiDB-lite"/>
    </source>
</evidence>
<evidence type="ECO:0000256" key="1">
    <source>
        <dbReference type="ARBA" id="ARBA00022448"/>
    </source>
</evidence>
<evidence type="ECO:0000256" key="2">
    <source>
        <dbReference type="ARBA" id="ARBA00022475"/>
    </source>
</evidence>
<keyword evidence="8" id="KW-0406">Ion transport</keyword>
<keyword evidence="13" id="KW-1185">Reference proteome</keyword>
<dbReference type="Pfam" id="PF00005">
    <property type="entry name" value="ABC_tran"/>
    <property type="match status" value="1"/>
</dbReference>
<dbReference type="GO" id="GO:0016887">
    <property type="term" value="F:ATP hydrolysis activity"/>
    <property type="evidence" value="ECO:0007669"/>
    <property type="project" value="InterPro"/>
</dbReference>
<dbReference type="GO" id="GO:0010043">
    <property type="term" value="P:response to zinc ion"/>
    <property type="evidence" value="ECO:0007669"/>
    <property type="project" value="TreeGrafter"/>
</dbReference>
<evidence type="ECO:0000259" key="11">
    <source>
        <dbReference type="PROSITE" id="PS50893"/>
    </source>
</evidence>
<dbReference type="Proteomes" id="UP000248916">
    <property type="component" value="Unassembled WGS sequence"/>
</dbReference>
<keyword evidence="4" id="KW-0862">Zinc</keyword>
<accession>A0A2W7NG31</accession>
<dbReference type="AlphaFoldDB" id="A0A2W7NG31"/>
<evidence type="ECO:0000256" key="4">
    <source>
        <dbReference type="ARBA" id="ARBA00022833"/>
    </source>
</evidence>
<dbReference type="InterPro" id="IPR050153">
    <property type="entry name" value="Metal_Ion_Import_ABC"/>
</dbReference>
<gene>
    <name evidence="12" type="ORF">LX81_01769</name>
</gene>
<dbReference type="InterPro" id="IPR017871">
    <property type="entry name" value="ABC_transporter-like_CS"/>
</dbReference>
<feature type="region of interest" description="Disordered" evidence="10">
    <location>
        <begin position="233"/>
        <end position="253"/>
    </location>
</feature>
<keyword evidence="5 12" id="KW-0067">ATP-binding</keyword>